<feature type="region of interest" description="Disordered" evidence="2">
    <location>
        <begin position="2916"/>
        <end position="2942"/>
    </location>
</feature>
<feature type="region of interest" description="Disordered" evidence="2">
    <location>
        <begin position="1046"/>
        <end position="1078"/>
    </location>
</feature>
<reference evidence="3 4" key="1">
    <citation type="submission" date="2024-02" db="EMBL/GenBank/DDBJ databases">
        <title>FIRST GENOME SEQUENCES OF Leishmania (Viannia) shawi, Leishmania (Viannia) lindenbergi AND Leishmania (Viannia) utingensis.</title>
        <authorList>
            <person name="Resadore F."/>
            <person name="Custodio M.G.F."/>
            <person name="Boite M.C."/>
            <person name="Cupolillo E."/>
            <person name="Ferreira G.E.M."/>
        </authorList>
    </citation>
    <scope>NUCLEOTIDE SEQUENCE [LARGE SCALE GENOMIC DNA]</scope>
    <source>
        <strain evidence="3 4">MHOM/BR/1966/M15733</strain>
    </source>
</reference>
<feature type="coiled-coil region" evidence="1">
    <location>
        <begin position="3138"/>
        <end position="3186"/>
    </location>
</feature>
<feature type="compositionally biased region" description="Low complexity" evidence="2">
    <location>
        <begin position="1211"/>
        <end position="1227"/>
    </location>
</feature>
<feature type="compositionally biased region" description="Low complexity" evidence="2">
    <location>
        <begin position="20"/>
        <end position="31"/>
    </location>
</feature>
<feature type="region of interest" description="Disordered" evidence="2">
    <location>
        <begin position="2606"/>
        <end position="2625"/>
    </location>
</feature>
<feature type="compositionally biased region" description="Basic and acidic residues" evidence="2">
    <location>
        <begin position="1533"/>
        <end position="1553"/>
    </location>
</feature>
<feature type="compositionally biased region" description="Polar residues" evidence="2">
    <location>
        <begin position="1"/>
        <end position="19"/>
    </location>
</feature>
<feature type="compositionally biased region" description="Basic and acidic residues" evidence="2">
    <location>
        <begin position="1704"/>
        <end position="1722"/>
    </location>
</feature>
<name>A0AAW3ARF2_9TRYP</name>
<feature type="coiled-coil region" evidence="1">
    <location>
        <begin position="3562"/>
        <end position="3660"/>
    </location>
</feature>
<feature type="region of interest" description="Disordered" evidence="2">
    <location>
        <begin position="676"/>
        <end position="696"/>
    </location>
</feature>
<feature type="region of interest" description="Disordered" evidence="2">
    <location>
        <begin position="1912"/>
        <end position="1936"/>
    </location>
</feature>
<feature type="region of interest" description="Disordered" evidence="2">
    <location>
        <begin position="2427"/>
        <end position="2464"/>
    </location>
</feature>
<dbReference type="PANTHER" id="PTHR32258">
    <property type="entry name" value="PROTEIN NETWORKED 4A"/>
    <property type="match status" value="1"/>
</dbReference>
<feature type="region of interest" description="Disordered" evidence="2">
    <location>
        <begin position="4154"/>
        <end position="4180"/>
    </location>
</feature>
<feature type="compositionally biased region" description="Polar residues" evidence="2">
    <location>
        <begin position="3374"/>
        <end position="3390"/>
    </location>
</feature>
<feature type="compositionally biased region" description="Polar residues" evidence="2">
    <location>
        <begin position="1003"/>
        <end position="1012"/>
    </location>
</feature>
<feature type="region of interest" description="Disordered" evidence="2">
    <location>
        <begin position="254"/>
        <end position="338"/>
    </location>
</feature>
<protein>
    <submittedName>
        <fullName evidence="3">Uncharacterized protein</fullName>
    </submittedName>
</protein>
<feature type="compositionally biased region" description="Low complexity" evidence="2">
    <location>
        <begin position="2776"/>
        <end position="2789"/>
    </location>
</feature>
<proteinExistence type="predicted"/>
<keyword evidence="1" id="KW-0175">Coiled coil</keyword>
<keyword evidence="4" id="KW-1185">Reference proteome</keyword>
<feature type="region of interest" description="Disordered" evidence="2">
    <location>
        <begin position="3352"/>
        <end position="3410"/>
    </location>
</feature>
<feature type="compositionally biased region" description="Polar residues" evidence="2">
    <location>
        <begin position="1792"/>
        <end position="1834"/>
    </location>
</feature>
<feature type="compositionally biased region" description="Polar residues" evidence="2">
    <location>
        <begin position="3982"/>
        <end position="3991"/>
    </location>
</feature>
<evidence type="ECO:0000313" key="3">
    <source>
        <dbReference type="EMBL" id="KAL0509710.1"/>
    </source>
</evidence>
<feature type="compositionally biased region" description="Basic and acidic residues" evidence="2">
    <location>
        <begin position="2181"/>
        <end position="2191"/>
    </location>
</feature>
<dbReference type="Proteomes" id="UP001500131">
    <property type="component" value="Unassembled WGS sequence"/>
</dbReference>
<dbReference type="EMBL" id="JBAMZK010000015">
    <property type="protein sequence ID" value="KAL0509710.1"/>
    <property type="molecule type" value="Genomic_DNA"/>
</dbReference>
<feature type="compositionally biased region" description="Polar residues" evidence="2">
    <location>
        <begin position="277"/>
        <end position="288"/>
    </location>
</feature>
<feature type="region of interest" description="Disordered" evidence="2">
    <location>
        <begin position="2996"/>
        <end position="3050"/>
    </location>
</feature>
<feature type="compositionally biased region" description="Polar residues" evidence="2">
    <location>
        <begin position="2996"/>
        <end position="3016"/>
    </location>
</feature>
<accession>A0AAW3ARF2</accession>
<feature type="coiled-coil region" evidence="1">
    <location>
        <begin position="3471"/>
        <end position="3510"/>
    </location>
</feature>
<feature type="region of interest" description="Disordered" evidence="2">
    <location>
        <begin position="1163"/>
        <end position="1287"/>
    </location>
</feature>
<feature type="compositionally biased region" description="Polar residues" evidence="2">
    <location>
        <begin position="1194"/>
        <end position="1204"/>
    </location>
</feature>
<dbReference type="InterPro" id="IPR051861">
    <property type="entry name" value="NET_actin-binding_domain"/>
</dbReference>
<comment type="caution">
    <text evidence="3">The sequence shown here is derived from an EMBL/GenBank/DDBJ whole genome shotgun (WGS) entry which is preliminary data.</text>
</comment>
<feature type="compositionally biased region" description="Basic and acidic residues" evidence="2">
    <location>
        <begin position="993"/>
        <end position="1002"/>
    </location>
</feature>
<feature type="compositionally biased region" description="Low complexity" evidence="2">
    <location>
        <begin position="4161"/>
        <end position="4172"/>
    </location>
</feature>
<gene>
    <name evidence="3" type="ORF">Q4I31_002167</name>
</gene>
<feature type="region of interest" description="Disordered" evidence="2">
    <location>
        <begin position="3978"/>
        <end position="4026"/>
    </location>
</feature>
<feature type="compositionally biased region" description="Low complexity" evidence="2">
    <location>
        <begin position="310"/>
        <end position="324"/>
    </location>
</feature>
<feature type="region of interest" description="Disordered" evidence="2">
    <location>
        <begin position="167"/>
        <end position="242"/>
    </location>
</feature>
<evidence type="ECO:0000256" key="1">
    <source>
        <dbReference type="SAM" id="Coils"/>
    </source>
</evidence>
<feature type="region of interest" description="Disordered" evidence="2">
    <location>
        <begin position="1786"/>
        <end position="1837"/>
    </location>
</feature>
<feature type="region of interest" description="Disordered" evidence="2">
    <location>
        <begin position="1689"/>
        <end position="1722"/>
    </location>
</feature>
<evidence type="ECO:0000313" key="4">
    <source>
        <dbReference type="Proteomes" id="UP001500131"/>
    </source>
</evidence>
<feature type="compositionally biased region" description="Basic and acidic residues" evidence="2">
    <location>
        <begin position="687"/>
        <end position="696"/>
    </location>
</feature>
<feature type="compositionally biased region" description="Polar residues" evidence="2">
    <location>
        <begin position="2685"/>
        <end position="2712"/>
    </location>
</feature>
<feature type="compositionally biased region" description="Basic and acidic residues" evidence="2">
    <location>
        <begin position="4003"/>
        <end position="4021"/>
    </location>
</feature>
<feature type="compositionally biased region" description="Polar residues" evidence="2">
    <location>
        <begin position="972"/>
        <end position="989"/>
    </location>
</feature>
<feature type="region of interest" description="Disordered" evidence="2">
    <location>
        <begin position="403"/>
        <end position="439"/>
    </location>
</feature>
<feature type="compositionally biased region" description="Pro residues" evidence="2">
    <location>
        <begin position="3399"/>
        <end position="3410"/>
    </location>
</feature>
<feature type="coiled-coil region" evidence="1">
    <location>
        <begin position="3733"/>
        <end position="3883"/>
    </location>
</feature>
<feature type="region of interest" description="Disordered" evidence="2">
    <location>
        <begin position="1"/>
        <end position="31"/>
    </location>
</feature>
<evidence type="ECO:0000256" key="2">
    <source>
        <dbReference type="SAM" id="MobiDB-lite"/>
    </source>
</evidence>
<feature type="compositionally biased region" description="Polar residues" evidence="2">
    <location>
        <begin position="1258"/>
        <end position="1281"/>
    </location>
</feature>
<feature type="coiled-coil region" evidence="1">
    <location>
        <begin position="4059"/>
        <end position="4086"/>
    </location>
</feature>
<feature type="region of interest" description="Disordered" evidence="2">
    <location>
        <begin position="2807"/>
        <end position="2834"/>
    </location>
</feature>
<sequence length="4191" mass="446424">MMQKLSDSAIVNATPSVERTTTSGAKSAASSWTSSAAAGSTSSSADASATLQAAIAKYMHQRLTMCSSIDDAGADELQSSKNNGAGEKHACPSSGEAARRTPSQRAGDGSDNVSEAHLVTCTQQVEAHLLRCLLHVELTPGWLPSQPEVIGGALGIPSVTTTSGMAEGSRQVHRAAPRVATTTTNKTTSAEGEQSPPPRHASASAVGEKYCSVESTGAGGHSQRNPTAAASSSPRARASSGGAKAKELYYTYTHQGIPPSRPHRHGGSPAGIAPASPTRSPNCSSSGAASAEAVKGAQASTKRRRRASRDSAAAKSTAAGTTATLPPEPDISEGAPPTYSNGLSAFPYTRGGVVRPLHATEIRSALRSWPSRVAQYVLATTFAEQELRSAAASTDGVANVGAPAEHRACRSSAPASNAHKEGRASATEPSQAGDNDKVDEDEAGVVIDALVRRLYNVLQHTRLTLDAGATGADKPAAVAFPSFARFYLTDDEPGNIAHDGGASEHVSHQRMGEDRDVHLYLARLTDVLLSTITPGVAGASYLAWKDEVSSIGGLGLSGDIATDIGTLLKHTPLITVPNYPSASPAGTLAITTEDVDATAPLLTPRDAVWRALRSLLHLSPSSSHNSTMCTSPLVVGLVRRYTPVQPTASNGGSGGDGDDSLRVRFLPAGDLLRTADVPTSAAAAPAPDDRQRDCQHAARDRIQTPAFYTAVLLEVTGRDVLHSTASHEDAVALEEESTSKVRYEADVPETYRDRHRRRRMMAQNHCGVHYSSSTHRDDALRSGRTDFGDNTGSSTALSSRDRCLSRRECALWETLLALAHFVHVSGTPAEVETTARYVTLAIRHRREARQQSQRDPRQVYSASATPVSVAESTALPSVPAFFFTLTETSALRSAAATAGVARPILFWNDLDDGDDHVEVPAEAVHGIQPKTGGAQPTATAAGRPSLFFGGSGLGLRALLGWGKGATTALPVQPTSPSSGAQDRCSSNSIRVPPQRDEGEHQAHASSAEQPSHTILEESAEELIMDWMHDVLIPLFFETTLSGSFAPQQSSAAPVKSPEGNEHGDSMDDGSAAAATARRRRASYHLRSQRVLLGRVQVVTPSMVYGGSITAKTASTAAASLVCDMEAVMEAVVHDSMFDAHLLSYLLLNQLFFAPDGCPADAAHDAFSSPTQRARSAPLPEWTSEHPRSAAAVQQRLQQDGSRSNGLRPIRASSTSAAAGSSPHSPNAQSRRVSFLEDASLSTPPRLATPLRSAESGAGSPQTQLSCTIVNGTSPDRSSSVVGSPRSILKSGRRYKRDKLIRSSAPATSVVPFRSLFLWRWLVAEVLGNDDGAHGASKQQQQQGPRNISAVSTTLCITSAAYMRHTRALAVRIASDVATAVLLAGLLAEQYACCRQLRDHDGNAHQDGSSAETEHDHGDTYCDAASIKEKYKREASEAVNTEAAPWHALKYDDLLPLARSTALAFVRAALAPMLCCDNAAAAHFTGVSTEVHVGMDFSDAGNEDKYKRERCGDANSADDTDSEQSSTGATSYVDGHRGQHDVGKDGTTPRHERASAPPAISLLSPSLPADVLNRLHTLSVVCVLHVRQEVLESFTRSLDVVLRRLTLALARHRLRALCRPLDDALRRGNAAALLCGAGGNAPRVQVVRQFWQLARQVLSLYEECLVLPHLIADTGVPLLMAVPTASAEEKSEEVASEAAVNGHNGDGKAHAREHKEESSGEREPISLLTTCQENAPTPSFAAGTRVKARTGVGIRKFRLSPEPQPPLVSSVWRDGVGFVPLSFGNPSFDPAGPSSTLPAQRTAPQVTPSRESRTCSHGGSNPHSASSNDPYNQHHSPFDGRAVRLASAGVRGAGSSSSSSSSSVLEIAASDFMNAATSALGLQWTPPFASLRTHGTTSASQVRAPLGVNMRTDTTTSTPAGSNCFNESSGSGNGTNMVASSSRAYQLTPKRAIDAALALHRSCAGDASRGIDAASSVRLFHSPSIGLDVPVFTASDASESRHLAGSPLCAISSGSEAFQQRPQHGTVSPHGSSFLTLTFAVPLLRCLQTVVSSAGEGVEECAAQPRKSPQRTQQPSQWMPCEGHAPAMGTRESIDAAMGPTARAADESPLLPERNVDIASWGSKISVVRVIRVRSGVAVESPLLSPFVTEAKRLMVAALLQRWVLPWLTQLILVMEQEVAEEKRSNESDRAHAGGTTVTHREAAPNSPTQRSIQRRHSLTPPTARSTIFTDPAANRGRIDKSAGADEAASSAAVSQWVRQITELTQENAVLHSRLHDTQRLLADIHQTLSGLRMAARQYEPVVALQRETTAAAAAAVTTAVTDSSVSLVGGGDTITPPQQLDFVSPSPLFSTPQVALGSDVEVGSPHDDATLEKVVRRDSVASPLESFSVTSPLPDGVSPQLLYFARTEEGRERVAELCQRMAMLLSGAADPEDTREENTASTPPSAIAQDGDLPSRLPSSTSALAKSHSSLLNSLSQGMQGSQCPSLPEPTSAELAATATVCGDYSARRRHSAVSHGPSQLFSPLVPQSFRRTSTALTLMSFAPTAALAMSSTLAAETPCSTPIAVLIVGASSDFSTGSSPAPLSRQNSLLQQQQQQYIPPLLPSSVQSAAPQQHTADPSLSGTDVGVLRKRVVTHSASAPSHVSPPPLGSGATSLQQKATLWNPGTQVTPPVLPPLEPVAALESSPSPTTLIAPSAQVQHTPPQRHGSSADNVEAGAHMSDKQQHSTTSSKAAPSADSEDSHGTQEAMPYDDRRRLHGSPGENGDGNSDDRQATSSTLSSPSVHSSYSAQRASSAVELRGSAALSFSLPPPLSPPSPSTTSSGTSPKPPFEVHDGSCKDALVVTTTTVHTSAPHTVFLCEKDADVQESSIADAMAAAAADTEAAGSDGSATEAPKGTEGDGVIVTAADEVRWLAKGASHADPEGDLSEQPTGLPETGGVSDPQPLLGDTLLPLPRVLLIPPIPQLPYQQPTSKTLLRSRESPPLISLVTRRVTVRTQSSPISSPSPATLQCTDSEAATHGEPHVTASDDEVERASHESGGASCDGGALPVQHAITDDAGEVDGAVGPKLTWTKAETLQVRRCLLPTREGANGVASAPVSSAAGEQAAQHVTATTTVSSSPWRERTPARNSEAAVTALADLQQRLSGSNSAVAELRQQLQQVEEELREKEAAMACLTEQLSATEAALGAARQATILAKEEAQQQQHRRLSAPSPTPPRVSVATSTVQVLLSASASSTPLCKERAKEVDRGSVASAPVVAMDETSRLTELTAATVEGAVGEPKAAAAPVMEALVSTSPPSSAESPPSLRAQFLHRVHELEDELRNANFRMDQWHALLDAERHAHVVQMDQLTQQLQSEQRRRARASRSRSRSLSPLGNGTVPSSCLESSVRNEARGAQPLAPPPPLAFLPPPAAEVRQLNSSGEAALAPASLRENHEAQLQQHINTLAEQLHGAEVHAAEERTQRVAAEDVIRVLECEQRVLRERLEALENERAVAVAQQQRTELDAVQREEAIRREFESHMQTLSIMQAAQAANKKLQLHLTGELDAERRARAAADVERSTLDRLVRDGEEAQQQLRCERDKALQREKEVRENAEAEAQAAQSRIATLQERIESTMDQLRAAEAESGEHRHRCMATETQAAALESARKALTDRVMMLEKELFTAHATQKQWQQDTEEHERALRQEYEETAANAGAAMEAQCRANKELHQRSEEELRVMQRAQAVSDEAHRTAFEEATRKLADAEQVAQLAMNNLRRERETHEITATALQKAELENEELHRCVSAVLGKQHLAELNAAEQLRQRDRIVELERELEAVHAQQQDRLEQQQESAKKREDALSQAVEAHVCTIAALQEGKSASDKLRQRLEEELQSEKLARAAETAAHKAVLAGVQDQVTRVEQRAQEGAGALRREERAHARLLAEMQTTEAHAQQRAQSWWSAHEACSLEWIEAKTLLMADAWSIKYAELQLQLHELQSQRRGARSQQTPSCVTPSPIAARSPPVESERRKERRNGGREKHHDQSPALDPVDLVQTVSVAPRPQPEMVAVSVDDPLGLRYELQRKIRHIASLEERVRQLEEAHGADQQVVSTLQKLVAQEEMRDRNGVAAASRLPPPPASLPTTAVSWLSRPLPHTPSRRWSACDPTLVEGHNKSAALLWDPNPSSRSGAASPSGTMEGKRLTPNEYRQRYACI</sequence>
<feature type="compositionally biased region" description="Polar residues" evidence="2">
    <location>
        <begin position="2219"/>
        <end position="2228"/>
    </location>
</feature>
<dbReference type="PANTHER" id="PTHR32258:SF28">
    <property type="entry name" value="PROTEIN NETWORKED 3A-RELATED"/>
    <property type="match status" value="1"/>
</dbReference>
<feature type="region of interest" description="Disordered" evidence="2">
    <location>
        <begin position="2664"/>
        <end position="2792"/>
    </location>
</feature>
<feature type="region of interest" description="Disordered" evidence="2">
    <location>
        <begin position="3199"/>
        <end position="3219"/>
    </location>
</feature>
<feature type="region of interest" description="Disordered" evidence="2">
    <location>
        <begin position="969"/>
        <end position="1013"/>
    </location>
</feature>
<feature type="compositionally biased region" description="Basic residues" evidence="2">
    <location>
        <begin position="3360"/>
        <end position="3369"/>
    </location>
</feature>
<feature type="region of interest" description="Disordered" evidence="2">
    <location>
        <begin position="75"/>
        <end position="112"/>
    </location>
</feature>
<feature type="region of interest" description="Disordered" evidence="2">
    <location>
        <begin position="2635"/>
        <end position="2654"/>
    </location>
</feature>
<feature type="compositionally biased region" description="Polar residues" evidence="2">
    <location>
        <begin position="2607"/>
        <end position="2623"/>
    </location>
</feature>
<feature type="region of interest" description="Disordered" evidence="2">
    <location>
        <begin position="2058"/>
        <end position="2086"/>
    </location>
</feature>
<feature type="compositionally biased region" description="Low complexity" evidence="2">
    <location>
        <begin position="676"/>
        <end position="686"/>
    </location>
</feature>
<organism evidence="3 4">
    <name type="scientific">Leishmania lindenbergi</name>
    <dbReference type="NCBI Taxonomy" id="651832"/>
    <lineage>
        <taxon>Eukaryota</taxon>
        <taxon>Discoba</taxon>
        <taxon>Euglenozoa</taxon>
        <taxon>Kinetoplastea</taxon>
        <taxon>Metakinetoplastina</taxon>
        <taxon>Trypanosomatida</taxon>
        <taxon>Trypanosomatidae</taxon>
        <taxon>Leishmaniinae</taxon>
        <taxon>Leishmania</taxon>
    </lineage>
</organism>
<feature type="compositionally biased region" description="Low complexity" evidence="2">
    <location>
        <begin position="228"/>
        <end position="242"/>
    </location>
</feature>
<feature type="compositionally biased region" description="Pro residues" evidence="2">
    <location>
        <begin position="2809"/>
        <end position="2818"/>
    </location>
</feature>
<feature type="region of interest" description="Disordered" evidence="2">
    <location>
        <begin position="1497"/>
        <end position="1556"/>
    </location>
</feature>
<feature type="compositionally biased region" description="Basic and acidic residues" evidence="2">
    <location>
        <begin position="1501"/>
        <end position="1511"/>
    </location>
</feature>
<feature type="region of interest" description="Disordered" evidence="2">
    <location>
        <begin position="2181"/>
        <end position="2245"/>
    </location>
</feature>